<dbReference type="GO" id="GO:0016787">
    <property type="term" value="F:hydrolase activity"/>
    <property type="evidence" value="ECO:0007669"/>
    <property type="project" value="UniProtKB-KW"/>
</dbReference>
<comment type="caution">
    <text evidence="2">The sequence shown here is derived from an EMBL/GenBank/DDBJ whole genome shotgun (WGS) entry which is preliminary data.</text>
</comment>
<dbReference type="PANTHER" id="PTHR35333">
    <property type="entry name" value="BETA-LACTAMASE"/>
    <property type="match status" value="1"/>
</dbReference>
<dbReference type="Proteomes" id="UP001501570">
    <property type="component" value="Unassembled WGS sequence"/>
</dbReference>
<gene>
    <name evidence="2" type="ORF">GCM10023322_01500</name>
</gene>
<sequence>MINRSGVSPVAAVRLPSATPSAPGPASPRPSVDPAVYVRARIAAYLAQYGSHASFALLDKVTGEEVLYQEGTEFETGSIVKVDILATLLWQGQQSGTSLSQSQRQLATQMITESDNDAATALWDQIGGASALAEANAVFGLTETTPGQDGYWGLTTTTAADQLRLLQLIANSSGPLNSSSRAYLLGLMSRVDGDQRWGVPVAADAQATGVYVKNGWLSRSTEDDKWIINSIGRIVEPAHDWLIVVLSNYNATQNSGITLVQHAADLAVQDRPVT</sequence>
<keyword evidence="2" id="KW-0378">Hydrolase</keyword>
<dbReference type="SUPFAM" id="SSF56601">
    <property type="entry name" value="beta-lactamase/transpeptidase-like"/>
    <property type="match status" value="1"/>
</dbReference>
<dbReference type="InterPro" id="IPR045155">
    <property type="entry name" value="Beta-lactam_cat"/>
</dbReference>
<reference evidence="3" key="1">
    <citation type="journal article" date="2019" name="Int. J. Syst. Evol. Microbiol.">
        <title>The Global Catalogue of Microorganisms (GCM) 10K type strain sequencing project: providing services to taxonomists for standard genome sequencing and annotation.</title>
        <authorList>
            <consortium name="The Broad Institute Genomics Platform"/>
            <consortium name="The Broad Institute Genome Sequencing Center for Infectious Disease"/>
            <person name="Wu L."/>
            <person name="Ma J."/>
        </authorList>
    </citation>
    <scope>NUCLEOTIDE SEQUENCE [LARGE SCALE GENOMIC DNA]</scope>
    <source>
        <strain evidence="3">JCM 18304</strain>
    </source>
</reference>
<dbReference type="PANTHER" id="PTHR35333:SF3">
    <property type="entry name" value="BETA-LACTAMASE-TYPE TRANSPEPTIDASE FOLD CONTAINING PROTEIN"/>
    <property type="match status" value="1"/>
</dbReference>
<dbReference type="Pfam" id="PF13354">
    <property type="entry name" value="Beta-lactamase2"/>
    <property type="match status" value="1"/>
</dbReference>
<evidence type="ECO:0000313" key="3">
    <source>
        <dbReference type="Proteomes" id="UP001501570"/>
    </source>
</evidence>
<dbReference type="InterPro" id="IPR000871">
    <property type="entry name" value="Beta-lactam_class-A"/>
</dbReference>
<dbReference type="InterPro" id="IPR012338">
    <property type="entry name" value="Beta-lactam/transpept-like"/>
</dbReference>
<dbReference type="EMBL" id="BAABJQ010000001">
    <property type="protein sequence ID" value="GAA5177239.1"/>
    <property type="molecule type" value="Genomic_DNA"/>
</dbReference>
<evidence type="ECO:0000313" key="2">
    <source>
        <dbReference type="EMBL" id="GAA5177239.1"/>
    </source>
</evidence>
<keyword evidence="3" id="KW-1185">Reference proteome</keyword>
<accession>A0ABP9RHV3</accession>
<proteinExistence type="predicted"/>
<feature type="domain" description="Beta-lactamase class A catalytic" evidence="1">
    <location>
        <begin position="104"/>
        <end position="221"/>
    </location>
</feature>
<name>A0ABP9RHV3_9ACTN</name>
<protein>
    <submittedName>
        <fullName evidence="2">Serine hydrolase</fullName>
    </submittedName>
</protein>
<organism evidence="2 3">
    <name type="scientific">Rugosimonospora acidiphila</name>
    <dbReference type="NCBI Taxonomy" id="556531"/>
    <lineage>
        <taxon>Bacteria</taxon>
        <taxon>Bacillati</taxon>
        <taxon>Actinomycetota</taxon>
        <taxon>Actinomycetes</taxon>
        <taxon>Micromonosporales</taxon>
        <taxon>Micromonosporaceae</taxon>
        <taxon>Rugosimonospora</taxon>
    </lineage>
</organism>
<evidence type="ECO:0000259" key="1">
    <source>
        <dbReference type="Pfam" id="PF13354"/>
    </source>
</evidence>
<dbReference type="Gene3D" id="3.40.710.10">
    <property type="entry name" value="DD-peptidase/beta-lactamase superfamily"/>
    <property type="match status" value="1"/>
</dbReference>